<organism evidence="8 9">
    <name type="scientific">Geodia barretti</name>
    <name type="common">Barrett's horny sponge</name>
    <dbReference type="NCBI Taxonomy" id="519541"/>
    <lineage>
        <taxon>Eukaryota</taxon>
        <taxon>Metazoa</taxon>
        <taxon>Porifera</taxon>
        <taxon>Demospongiae</taxon>
        <taxon>Heteroscleromorpha</taxon>
        <taxon>Tetractinellida</taxon>
        <taxon>Astrophorina</taxon>
        <taxon>Geodiidae</taxon>
        <taxon>Geodia</taxon>
    </lineage>
</organism>
<dbReference type="PANTHER" id="PTHR11689:SF158">
    <property type="entry name" value="H(+)_CL(-) EXCHANGE TRANSPORTER 6"/>
    <property type="match status" value="1"/>
</dbReference>
<dbReference type="AlphaFoldDB" id="A0AA35QU42"/>
<keyword evidence="3" id="KW-0677">Repeat</keyword>
<dbReference type="GO" id="GO:0016020">
    <property type="term" value="C:membrane"/>
    <property type="evidence" value="ECO:0007669"/>
    <property type="project" value="UniProtKB-SubCell"/>
</dbReference>
<keyword evidence="2 7" id="KW-0812">Transmembrane</keyword>
<dbReference type="EMBL" id="CASHTH010000101">
    <property type="protein sequence ID" value="CAI7991030.1"/>
    <property type="molecule type" value="Genomic_DNA"/>
</dbReference>
<dbReference type="Proteomes" id="UP001174909">
    <property type="component" value="Unassembled WGS sequence"/>
</dbReference>
<comment type="subcellular location">
    <subcellularLocation>
        <location evidence="1">Membrane</location>
        <topology evidence="1">Multi-pass membrane protein</topology>
    </subcellularLocation>
</comment>
<comment type="caution">
    <text evidence="8">The sequence shown here is derived from an EMBL/GenBank/DDBJ whole genome shotgun (WGS) entry which is preliminary data.</text>
</comment>
<evidence type="ECO:0000256" key="5">
    <source>
        <dbReference type="ARBA" id="ARBA00023122"/>
    </source>
</evidence>
<evidence type="ECO:0000256" key="4">
    <source>
        <dbReference type="ARBA" id="ARBA00022989"/>
    </source>
</evidence>
<accession>A0AA35QU42</accession>
<evidence type="ECO:0000313" key="9">
    <source>
        <dbReference type="Proteomes" id="UP001174909"/>
    </source>
</evidence>
<evidence type="ECO:0000313" key="8">
    <source>
        <dbReference type="EMBL" id="CAI7991030.1"/>
    </source>
</evidence>
<evidence type="ECO:0000256" key="2">
    <source>
        <dbReference type="ARBA" id="ARBA00022692"/>
    </source>
</evidence>
<name>A0AA35QU42_GEOBA</name>
<dbReference type="InterPro" id="IPR014743">
    <property type="entry name" value="Cl-channel_core"/>
</dbReference>
<proteinExistence type="predicted"/>
<keyword evidence="4 7" id="KW-1133">Transmembrane helix</keyword>
<keyword evidence="9" id="KW-1185">Reference proteome</keyword>
<dbReference type="PANTHER" id="PTHR11689">
    <property type="entry name" value="CHLORIDE CHANNEL PROTEIN CLC FAMILY MEMBER"/>
    <property type="match status" value="1"/>
</dbReference>
<keyword evidence="5" id="KW-0129">CBS domain</keyword>
<dbReference type="GO" id="GO:0015108">
    <property type="term" value="F:chloride transmembrane transporter activity"/>
    <property type="evidence" value="ECO:0007669"/>
    <property type="project" value="InterPro"/>
</dbReference>
<dbReference type="SUPFAM" id="SSF81340">
    <property type="entry name" value="Clc chloride channel"/>
    <property type="match status" value="1"/>
</dbReference>
<evidence type="ECO:0000256" key="1">
    <source>
        <dbReference type="ARBA" id="ARBA00004141"/>
    </source>
</evidence>
<gene>
    <name evidence="8" type="ORF">GBAR_LOCUS614</name>
</gene>
<reference evidence="8" key="1">
    <citation type="submission" date="2023-03" db="EMBL/GenBank/DDBJ databases">
        <authorList>
            <person name="Steffen K."/>
            <person name="Cardenas P."/>
        </authorList>
    </citation>
    <scope>NUCLEOTIDE SEQUENCE</scope>
</reference>
<dbReference type="Gene3D" id="1.10.3080.10">
    <property type="entry name" value="Clc chloride channel"/>
    <property type="match status" value="1"/>
</dbReference>
<keyword evidence="6 7" id="KW-0472">Membrane</keyword>
<sequence>MIGSRYLSDMSTRSERHHLLTSEEVHRKRPKGSDIPSKDYDSLDYDNCYNVPYKKALRTFSKKTYLHMEVMRWVLVGFIGVFTGLVALFIDVCVRYLFKLKFSLFDKVYHATVEDGNVISAFLLLLGVNVLFAIIASAFIVIEPVAAGSGIPEIKCYLNGIKVPHVTRLTTLVSKAVGVLFSVAGGTYVRTS</sequence>
<dbReference type="InterPro" id="IPR051280">
    <property type="entry name" value="Cl-channel/antiporter"/>
</dbReference>
<protein>
    <submittedName>
        <fullName evidence="8">Chloride transport protein 6</fullName>
    </submittedName>
</protein>
<dbReference type="PRINTS" id="PR00762">
    <property type="entry name" value="CLCHANNEL"/>
</dbReference>
<evidence type="ECO:0000256" key="7">
    <source>
        <dbReference type="SAM" id="Phobius"/>
    </source>
</evidence>
<dbReference type="InterPro" id="IPR001807">
    <property type="entry name" value="ClC"/>
</dbReference>
<feature type="transmembrane region" description="Helical" evidence="7">
    <location>
        <begin position="73"/>
        <end position="98"/>
    </location>
</feature>
<evidence type="ECO:0000256" key="6">
    <source>
        <dbReference type="ARBA" id="ARBA00023136"/>
    </source>
</evidence>
<feature type="transmembrane region" description="Helical" evidence="7">
    <location>
        <begin position="118"/>
        <end position="142"/>
    </location>
</feature>
<evidence type="ECO:0000256" key="3">
    <source>
        <dbReference type="ARBA" id="ARBA00022737"/>
    </source>
</evidence>